<dbReference type="RefSeq" id="WP_095501678.1">
    <property type="nucleotide sequence ID" value="NZ_CP046027.1"/>
</dbReference>
<dbReference type="SUPFAM" id="SSF53850">
    <property type="entry name" value="Periplasmic binding protein-like II"/>
    <property type="match status" value="1"/>
</dbReference>
<dbReference type="Gene3D" id="3.40.190.10">
    <property type="entry name" value="Periplasmic binding protein-like II"/>
    <property type="match status" value="2"/>
</dbReference>
<evidence type="ECO:0000256" key="3">
    <source>
        <dbReference type="ARBA" id="ARBA00023125"/>
    </source>
</evidence>
<dbReference type="GO" id="GO:0003677">
    <property type="term" value="F:DNA binding"/>
    <property type="evidence" value="ECO:0007669"/>
    <property type="project" value="UniProtKB-KW"/>
</dbReference>
<dbReference type="AlphaFoldDB" id="A0A5Q3S1D5"/>
<dbReference type="Gene3D" id="1.10.10.10">
    <property type="entry name" value="Winged helix-like DNA-binding domain superfamily/Winged helix DNA-binding domain"/>
    <property type="match status" value="1"/>
</dbReference>
<sequence>MQTIKTLDLNLLKALNALLDERNVTRAAEKLSVSQPAMSGMLTRLRDSFNDPLFIRTQHGILPADRALGLAIPVKQILEQAQGLLAEPEFDPASAELKINIAASDYAMRTIVTPFLAALHHQAPNIQVNITLFNPRSIQEDLERGTLDFVLTTSEQAPDNLHTRALFDEHYVCAVRTDHPVLQHGQLDLATFCALQHVIALSEHTINNTPARALADIGINRRVSVQNALALPDIVRHSDLCAVTPYRLIAGQTDISHFPPPVNILGFTTTLVWHERTQRNPAHQWLRDLIVQSCQQT</sequence>
<comment type="caution">
    <text evidence="5">The sequence shown here is derived from an EMBL/GenBank/DDBJ whole genome shotgun (WGS) entry which is preliminary data.</text>
</comment>
<dbReference type="Proteomes" id="UP000486297">
    <property type="component" value="Unassembled WGS sequence"/>
</dbReference>
<dbReference type="Pfam" id="PF00126">
    <property type="entry name" value="HTH_1"/>
    <property type="match status" value="1"/>
</dbReference>
<accession>A0A5Q3S1D5</accession>
<gene>
    <name evidence="5" type="ORF">GJU80_10560</name>
</gene>
<dbReference type="PANTHER" id="PTHR30118:SF15">
    <property type="entry name" value="TRANSCRIPTIONAL REGULATORY PROTEIN"/>
    <property type="match status" value="1"/>
</dbReference>
<dbReference type="InterPro" id="IPR050389">
    <property type="entry name" value="LysR-type_TF"/>
</dbReference>
<dbReference type="PANTHER" id="PTHR30118">
    <property type="entry name" value="HTH-TYPE TRANSCRIPTIONAL REGULATOR LEUO-RELATED"/>
    <property type="match status" value="1"/>
</dbReference>
<dbReference type="GO" id="GO:0003700">
    <property type="term" value="F:DNA-binding transcription factor activity"/>
    <property type="evidence" value="ECO:0007669"/>
    <property type="project" value="InterPro"/>
</dbReference>
<dbReference type="InterPro" id="IPR000847">
    <property type="entry name" value="LysR_HTH_N"/>
</dbReference>
<evidence type="ECO:0000313" key="6">
    <source>
        <dbReference type="Proteomes" id="UP000486297"/>
    </source>
</evidence>
<dbReference type="Pfam" id="PF03466">
    <property type="entry name" value="LysR_substrate"/>
    <property type="match status" value="1"/>
</dbReference>
<keyword evidence="6" id="KW-1185">Reference proteome</keyword>
<dbReference type="EMBL" id="WJXO01000001">
    <property type="protein sequence ID" value="MRN38901.1"/>
    <property type="molecule type" value="Genomic_DNA"/>
</dbReference>
<evidence type="ECO:0000256" key="4">
    <source>
        <dbReference type="ARBA" id="ARBA00023163"/>
    </source>
</evidence>
<evidence type="ECO:0000256" key="2">
    <source>
        <dbReference type="ARBA" id="ARBA00023015"/>
    </source>
</evidence>
<protein>
    <submittedName>
        <fullName evidence="5">LysR family transcriptional regulator</fullName>
    </submittedName>
</protein>
<proteinExistence type="inferred from homology"/>
<evidence type="ECO:0000256" key="1">
    <source>
        <dbReference type="ARBA" id="ARBA00009437"/>
    </source>
</evidence>
<dbReference type="InterPro" id="IPR005119">
    <property type="entry name" value="LysR_subst-bd"/>
</dbReference>
<evidence type="ECO:0000313" key="5">
    <source>
        <dbReference type="EMBL" id="MRN38901.1"/>
    </source>
</evidence>
<reference evidence="5" key="1">
    <citation type="journal article" name="Emerg. Infect. Dis.">
        <title>Two cases of a newly characterized neisseria species.</title>
        <authorList>
            <person name="Mustapha M."/>
            <person name="Lemos A.P.S."/>
            <person name="Harrison L.H."/>
            <person name="Vantyne D."/>
            <person name="Sacchi C.T."/>
        </authorList>
    </citation>
    <scope>NUCLEOTIDE SEQUENCE</scope>
    <source>
        <strain evidence="5">N.95.16</strain>
    </source>
</reference>
<dbReference type="InterPro" id="IPR036390">
    <property type="entry name" value="WH_DNA-bd_sf"/>
</dbReference>
<comment type="similarity">
    <text evidence="1">Belongs to the LysR transcriptional regulatory family.</text>
</comment>
<dbReference type="PRINTS" id="PR00039">
    <property type="entry name" value="HTHLYSR"/>
</dbReference>
<dbReference type="PROSITE" id="PS50931">
    <property type="entry name" value="HTH_LYSR"/>
    <property type="match status" value="1"/>
</dbReference>
<dbReference type="InterPro" id="IPR036388">
    <property type="entry name" value="WH-like_DNA-bd_sf"/>
</dbReference>
<keyword evidence="4" id="KW-0804">Transcription</keyword>
<dbReference type="SUPFAM" id="SSF46785">
    <property type="entry name" value="Winged helix' DNA-binding domain"/>
    <property type="match status" value="1"/>
</dbReference>
<keyword evidence="3" id="KW-0238">DNA-binding</keyword>
<organism evidence="5 6">
    <name type="scientific">Neisseria brasiliensis</name>
    <dbReference type="NCBI Taxonomy" id="2666100"/>
    <lineage>
        <taxon>Bacteria</taxon>
        <taxon>Pseudomonadati</taxon>
        <taxon>Pseudomonadota</taxon>
        <taxon>Betaproteobacteria</taxon>
        <taxon>Neisseriales</taxon>
        <taxon>Neisseriaceae</taxon>
        <taxon>Neisseria</taxon>
    </lineage>
</organism>
<keyword evidence="2" id="KW-0805">Transcription regulation</keyword>
<name>A0A5Q3S1D5_9NEIS</name>